<dbReference type="GO" id="GO:0051011">
    <property type="term" value="F:microtubule minus-end binding"/>
    <property type="evidence" value="ECO:0007669"/>
    <property type="project" value="TreeGrafter"/>
</dbReference>
<protein>
    <recommendedName>
        <fullName evidence="11">Spindle pole body component</fullName>
    </recommendedName>
</protein>
<dbReference type="Proteomes" id="UP000663853">
    <property type="component" value="Unassembled WGS sequence"/>
</dbReference>
<dbReference type="GO" id="GO:0005816">
    <property type="term" value="C:spindle pole body"/>
    <property type="evidence" value="ECO:0007669"/>
    <property type="project" value="UniProtKB-ARBA"/>
</dbReference>
<feature type="region of interest" description="Disordered" evidence="6">
    <location>
        <begin position="784"/>
        <end position="805"/>
    </location>
</feature>
<sequence>MKKYSMTPSSSANRPLSRMSVSTSIRAVSRLSNRTTTTARLRSTHVQHIAALLRTLVQQVTGVGPEDDPDEFQDYVSGALDTVLNGSGLANDMSSVTKRIAGHREKARIHLQTDLADAITTSFRRLNTLVNVDPEERYPDDPIKVQALKSSRDASVSGTPQSHRPRLKLTPYLRWKIELSQPPTNTTHDYAYELLREVHAPPPEPKDFWKQVLEEEPLEGEHWKTPWDEEDWDAKSLSSHPSMELESRESLSSVESVGEGEVSPTESNKDEEEEEALLDPFSYADPGHHTLNSAHGLYEALCADQYWRPQYVNDAARRVGKEFNVNDPATLGPSFERALEKEAGSLLPPVKEVYIDEIDAARDVLISMQGRSSLIFTFHYDGTLFRKVEPSSNLPRVSHLTITAYRSLLSAFATTATTLHHLRIFVSSVLRKSMNAPRAFNLHQPDVSLANASTSLVFPSGHYPTGHQPCRALDAFAEAIGARINALDEYCASLEEQMCNARLGNGSRDSSEPVVVSLLSLRRRLDDFMARTFDILYDLIRALPDELPSQTYAHPRDYYPTIANSTIMILSPLPIFAIHNLHQALLNKRLLDRLLIAVRACNRDGGRGGDAGPESDQDLHSLGGESSQLMGVFIATAEPIWASVGAWVKWGIDVGGSALDIGLGSVEEAIRTDDLSHDREFFIKRREAVDVASPDFWGTGYVLRTTTADDESDDEGALDAEMSYIIAKKAQGLPYAGLGEDAQKQAKTLVPSCLIPVAARVLAAGKAVGLLRGIGVWGAIGGDYDSQNEEDDDDQDDDNDDDWPSFADTLKSSSGVTLADSSFDAGSLEDLGRYNLDDTILPESSFSVNDLSSPTDTNSKNDKYPLAPNLASEVLLNDLPHILADRVAPRCQIAAFRLNRVLVEDCELWRHLHAMEDLCFMRRGDIMTHFCDSLFAKIEAQKPWSDYHLLNSLFRDVISTTSTSWIDLGRVRLVYRGTKARSSAQSIRAVHGLEVEYEFPFPLPYVFGTNALHLYSQVFVLVLQLRRAKMVLDRILVRDHGGNRPELKMIYVLRGQLNWFVNTYMNYILMNVVHSQVLRFHKELADAKSLDEMIAKHKDHIERVQEQCFLRNKDAAIHKTILSILDMCVHFGDLFTTVVADNTLDISRPIIAKGRRSRRDRSRRRNLVSFIPPPESDNLSTTSTELSDSEDDSEGDDDQEGITELGTAVLDPTFLGPEDEDSAARVERLSKGLDTLVRTLRKRVELAVGEGGASSNAFGMLDFALEDWDL</sequence>
<keyword evidence="3" id="KW-0963">Cytoplasm</keyword>
<feature type="compositionally biased region" description="Acidic residues" evidence="6">
    <location>
        <begin position="1187"/>
        <end position="1200"/>
    </location>
</feature>
<organism evidence="9 10">
    <name type="scientific">Rhizoctonia solani</name>
    <dbReference type="NCBI Taxonomy" id="456999"/>
    <lineage>
        <taxon>Eukaryota</taxon>
        <taxon>Fungi</taxon>
        <taxon>Dikarya</taxon>
        <taxon>Basidiomycota</taxon>
        <taxon>Agaricomycotina</taxon>
        <taxon>Agaricomycetes</taxon>
        <taxon>Cantharellales</taxon>
        <taxon>Ceratobasidiaceae</taxon>
        <taxon>Rhizoctonia</taxon>
    </lineage>
</organism>
<keyword evidence="5" id="KW-0206">Cytoskeleton</keyword>
<dbReference type="GO" id="GO:0051225">
    <property type="term" value="P:spindle assembly"/>
    <property type="evidence" value="ECO:0007669"/>
    <property type="project" value="TreeGrafter"/>
</dbReference>
<feature type="region of interest" description="Disordered" evidence="6">
    <location>
        <begin position="1155"/>
        <end position="1200"/>
    </location>
</feature>
<dbReference type="PANTHER" id="PTHR19302:SF33">
    <property type="entry name" value="GAMMA-TUBULIN COMPLEX COMPONENT 5"/>
    <property type="match status" value="1"/>
</dbReference>
<keyword evidence="4" id="KW-0493">Microtubule</keyword>
<dbReference type="GO" id="GO:0005874">
    <property type="term" value="C:microtubule"/>
    <property type="evidence" value="ECO:0007669"/>
    <property type="project" value="UniProtKB-KW"/>
</dbReference>
<evidence type="ECO:0000259" key="8">
    <source>
        <dbReference type="Pfam" id="PF17681"/>
    </source>
</evidence>
<dbReference type="GO" id="GO:0051321">
    <property type="term" value="P:meiotic cell cycle"/>
    <property type="evidence" value="ECO:0007669"/>
    <property type="project" value="TreeGrafter"/>
</dbReference>
<evidence type="ECO:0008006" key="11">
    <source>
        <dbReference type="Google" id="ProtNLM"/>
    </source>
</evidence>
<dbReference type="GO" id="GO:0043015">
    <property type="term" value="F:gamma-tubulin binding"/>
    <property type="evidence" value="ECO:0007669"/>
    <property type="project" value="InterPro"/>
</dbReference>
<feature type="compositionally biased region" description="Low complexity" evidence="6">
    <location>
        <begin position="1176"/>
        <end position="1186"/>
    </location>
</feature>
<accession>A0A8H3C904</accession>
<name>A0A8H3C904_9AGAM</name>
<dbReference type="GO" id="GO:0031122">
    <property type="term" value="P:cytoplasmic microtubule organization"/>
    <property type="evidence" value="ECO:0007669"/>
    <property type="project" value="TreeGrafter"/>
</dbReference>
<evidence type="ECO:0000313" key="10">
    <source>
        <dbReference type="Proteomes" id="UP000663853"/>
    </source>
</evidence>
<dbReference type="EMBL" id="CAJMXA010002174">
    <property type="protein sequence ID" value="CAE6477155.1"/>
    <property type="molecule type" value="Genomic_DNA"/>
</dbReference>
<comment type="subcellular location">
    <subcellularLocation>
        <location evidence="1">Cytoplasm</location>
        <location evidence="1">Cytoskeleton</location>
    </subcellularLocation>
</comment>
<comment type="similarity">
    <text evidence="2">Belongs to the TUBGCP family.</text>
</comment>
<dbReference type="InterPro" id="IPR040457">
    <property type="entry name" value="GCP_C"/>
</dbReference>
<dbReference type="AlphaFoldDB" id="A0A8H3C904"/>
<dbReference type="GO" id="GO:0007020">
    <property type="term" value="P:microtubule nucleation"/>
    <property type="evidence" value="ECO:0007669"/>
    <property type="project" value="InterPro"/>
</dbReference>
<gene>
    <name evidence="9" type="ORF">RDB_LOCUS82361</name>
</gene>
<dbReference type="Gene3D" id="1.20.120.1900">
    <property type="entry name" value="Gamma-tubulin complex, C-terminal domain"/>
    <property type="match status" value="1"/>
</dbReference>
<dbReference type="Pfam" id="PF17681">
    <property type="entry name" value="GCP_N_terminal"/>
    <property type="match status" value="1"/>
</dbReference>
<evidence type="ECO:0000256" key="5">
    <source>
        <dbReference type="ARBA" id="ARBA00023212"/>
    </source>
</evidence>
<proteinExistence type="inferred from homology"/>
<evidence type="ECO:0000313" key="9">
    <source>
        <dbReference type="EMBL" id="CAE6477155.1"/>
    </source>
</evidence>
<evidence type="ECO:0000259" key="7">
    <source>
        <dbReference type="Pfam" id="PF04130"/>
    </source>
</evidence>
<evidence type="ECO:0000256" key="3">
    <source>
        <dbReference type="ARBA" id="ARBA00022490"/>
    </source>
</evidence>
<evidence type="ECO:0000256" key="4">
    <source>
        <dbReference type="ARBA" id="ARBA00022701"/>
    </source>
</evidence>
<dbReference type="InterPro" id="IPR041470">
    <property type="entry name" value="GCP_N"/>
</dbReference>
<feature type="compositionally biased region" description="Acidic residues" evidence="6">
    <location>
        <begin position="786"/>
        <end position="803"/>
    </location>
</feature>
<feature type="domain" description="Gamma tubulin complex component protein N-terminal" evidence="8">
    <location>
        <begin position="362"/>
        <end position="543"/>
    </location>
</feature>
<feature type="region of interest" description="Disordered" evidence="6">
    <location>
        <begin position="220"/>
        <end position="275"/>
    </location>
</feature>
<comment type="caution">
    <text evidence="9">The sequence shown here is derived from an EMBL/GenBank/DDBJ whole genome shotgun (WGS) entry which is preliminary data.</text>
</comment>
<evidence type="ECO:0000256" key="6">
    <source>
        <dbReference type="SAM" id="MobiDB-lite"/>
    </source>
</evidence>
<dbReference type="Pfam" id="PF04130">
    <property type="entry name" value="GCP_C_terminal"/>
    <property type="match status" value="1"/>
</dbReference>
<evidence type="ECO:0000256" key="1">
    <source>
        <dbReference type="ARBA" id="ARBA00004245"/>
    </source>
</evidence>
<reference evidence="9" key="1">
    <citation type="submission" date="2021-01" db="EMBL/GenBank/DDBJ databases">
        <authorList>
            <person name="Kaushik A."/>
        </authorList>
    </citation>
    <scope>NUCLEOTIDE SEQUENCE</scope>
    <source>
        <strain evidence="9">AG6-10EEA</strain>
    </source>
</reference>
<evidence type="ECO:0000256" key="2">
    <source>
        <dbReference type="ARBA" id="ARBA00010337"/>
    </source>
</evidence>
<dbReference type="GO" id="GO:0000278">
    <property type="term" value="P:mitotic cell cycle"/>
    <property type="evidence" value="ECO:0007669"/>
    <property type="project" value="TreeGrafter"/>
</dbReference>
<feature type="compositionally biased region" description="Low complexity" evidence="6">
    <location>
        <begin position="250"/>
        <end position="266"/>
    </location>
</feature>
<feature type="domain" description="Gamma tubulin complex component C-terminal" evidence="7">
    <location>
        <begin position="908"/>
        <end position="1141"/>
    </location>
</feature>
<dbReference type="GO" id="GO:0000930">
    <property type="term" value="C:gamma-tubulin complex"/>
    <property type="evidence" value="ECO:0007669"/>
    <property type="project" value="UniProtKB-ARBA"/>
</dbReference>
<dbReference type="InterPro" id="IPR007259">
    <property type="entry name" value="GCP"/>
</dbReference>
<dbReference type="GO" id="GO:0000922">
    <property type="term" value="C:spindle pole"/>
    <property type="evidence" value="ECO:0007669"/>
    <property type="project" value="InterPro"/>
</dbReference>
<dbReference type="PANTHER" id="PTHR19302">
    <property type="entry name" value="GAMMA TUBULIN COMPLEX PROTEIN"/>
    <property type="match status" value="1"/>
</dbReference>
<feature type="region of interest" description="Disordered" evidence="6">
    <location>
        <begin position="1"/>
        <end position="21"/>
    </location>
</feature>
<feature type="compositionally biased region" description="Basic residues" evidence="6">
    <location>
        <begin position="1155"/>
        <end position="1166"/>
    </location>
</feature>
<dbReference type="InterPro" id="IPR042241">
    <property type="entry name" value="GCP_C_sf"/>
</dbReference>